<evidence type="ECO:0000313" key="2">
    <source>
        <dbReference type="Proteomes" id="UP000249282"/>
    </source>
</evidence>
<name>A0A2W5RLC3_ACIJO</name>
<organism evidence="1 2">
    <name type="scientific">Acinetobacter johnsonii</name>
    <dbReference type="NCBI Taxonomy" id="40214"/>
    <lineage>
        <taxon>Bacteria</taxon>
        <taxon>Pseudomonadati</taxon>
        <taxon>Pseudomonadota</taxon>
        <taxon>Gammaproteobacteria</taxon>
        <taxon>Moraxellales</taxon>
        <taxon>Moraxellaceae</taxon>
        <taxon>Acinetobacter</taxon>
    </lineage>
</organism>
<dbReference type="AlphaFoldDB" id="A0A2W5RLC3"/>
<evidence type="ECO:0000313" key="1">
    <source>
        <dbReference type="EMBL" id="PZQ91201.1"/>
    </source>
</evidence>
<proteinExistence type="predicted"/>
<dbReference type="Proteomes" id="UP000249282">
    <property type="component" value="Unassembled WGS sequence"/>
</dbReference>
<sequence length="202" mass="23807">MIYEGSLLKTVYLCLKNKYEKIIDVTIDKELQNFKNKANRYLIDQKNLEDFKLLRHTSLMPFDCIFKFFIKDIIFSIMINEDFNRPFIFRKLEKILCKVSGKRYTQGIMQVSSIIPLSDEESIKLAIHKIFEDAYNCFLEETVYLSESLLVIYIGRNYNPCDDYISSVDNIYNIIKNEKSGELQIFINDHTLIGLDSSFNLE</sequence>
<reference evidence="1 2" key="1">
    <citation type="submission" date="2017-11" db="EMBL/GenBank/DDBJ databases">
        <title>Infants hospitalized years apart are colonized by the same room-sourced microbial strains.</title>
        <authorList>
            <person name="Brooks B."/>
            <person name="Olm M.R."/>
            <person name="Firek B.A."/>
            <person name="Baker R."/>
            <person name="Thomas B.C."/>
            <person name="Morowitz M.J."/>
            <person name="Banfield J.F."/>
        </authorList>
    </citation>
    <scope>NUCLEOTIDE SEQUENCE [LARGE SCALE GENOMIC DNA]</scope>
    <source>
        <strain evidence="1">S2_003_000_R3_20</strain>
    </source>
</reference>
<dbReference type="EMBL" id="QFQJ01000029">
    <property type="protein sequence ID" value="PZQ91201.1"/>
    <property type="molecule type" value="Genomic_DNA"/>
</dbReference>
<accession>A0A2W5RLC3</accession>
<comment type="caution">
    <text evidence="1">The sequence shown here is derived from an EMBL/GenBank/DDBJ whole genome shotgun (WGS) entry which is preliminary data.</text>
</comment>
<protein>
    <submittedName>
        <fullName evidence="1">Uncharacterized protein</fullName>
    </submittedName>
</protein>
<gene>
    <name evidence="1" type="ORF">DI542_06940</name>
</gene>